<keyword evidence="8" id="KW-1133">Transmembrane helix</keyword>
<comment type="caution">
    <text evidence="10">The sequence shown here is derived from an EMBL/GenBank/DDBJ whole genome shotgun (WGS) entry which is preliminary data.</text>
</comment>
<feature type="domain" description="Ig-like" evidence="9">
    <location>
        <begin position="4"/>
        <end position="119"/>
    </location>
</feature>
<dbReference type="EMBL" id="JAUPFM010000001">
    <property type="protein sequence ID" value="KAK2862709.1"/>
    <property type="molecule type" value="Genomic_DNA"/>
</dbReference>
<keyword evidence="6" id="KW-1015">Disulfide bond</keyword>
<dbReference type="Gene3D" id="2.60.40.10">
    <property type="entry name" value="Immunoglobulins"/>
    <property type="match status" value="5"/>
</dbReference>
<dbReference type="Proteomes" id="UP001187415">
    <property type="component" value="Unassembled WGS sequence"/>
</dbReference>
<dbReference type="SMART" id="SM00406">
    <property type="entry name" value="IGv"/>
    <property type="match status" value="4"/>
</dbReference>
<keyword evidence="4" id="KW-0391">Immunity</keyword>
<evidence type="ECO:0000256" key="5">
    <source>
        <dbReference type="ARBA" id="ARBA00023136"/>
    </source>
</evidence>
<evidence type="ECO:0000313" key="10">
    <source>
        <dbReference type="EMBL" id="KAK2862709.1"/>
    </source>
</evidence>
<evidence type="ECO:0000256" key="8">
    <source>
        <dbReference type="SAM" id="Phobius"/>
    </source>
</evidence>
<evidence type="ECO:0000256" key="7">
    <source>
        <dbReference type="ARBA" id="ARBA00023180"/>
    </source>
</evidence>
<dbReference type="InterPro" id="IPR007110">
    <property type="entry name" value="Ig-like_dom"/>
</dbReference>
<proteinExistence type="predicted"/>
<feature type="domain" description="Ig-like" evidence="9">
    <location>
        <begin position="533"/>
        <end position="638"/>
    </location>
</feature>
<dbReference type="InterPro" id="IPR013106">
    <property type="entry name" value="Ig_V-set"/>
</dbReference>
<evidence type="ECO:0000256" key="1">
    <source>
        <dbReference type="ARBA" id="ARBA00004236"/>
    </source>
</evidence>
<reference evidence="10" key="1">
    <citation type="submission" date="2023-07" db="EMBL/GenBank/DDBJ databases">
        <title>Chromosome-level Genome Assembly of Striped Snakehead (Channa striata).</title>
        <authorList>
            <person name="Liu H."/>
        </authorList>
    </citation>
    <scope>NUCLEOTIDE SEQUENCE</scope>
    <source>
        <strain evidence="10">Gz</strain>
        <tissue evidence="10">Muscle</tissue>
    </source>
</reference>
<evidence type="ECO:0000256" key="2">
    <source>
        <dbReference type="ARBA" id="ARBA00022475"/>
    </source>
</evidence>
<dbReference type="InterPro" id="IPR052051">
    <property type="entry name" value="TCR_complex_component"/>
</dbReference>
<comment type="subcellular location">
    <subcellularLocation>
        <location evidence="1">Cell membrane</location>
    </subcellularLocation>
</comment>
<evidence type="ECO:0000313" key="11">
    <source>
        <dbReference type="Proteomes" id="UP001187415"/>
    </source>
</evidence>
<dbReference type="PROSITE" id="PS50835">
    <property type="entry name" value="IG_LIKE"/>
    <property type="match status" value="4"/>
</dbReference>
<keyword evidence="2" id="KW-1003">Cell membrane</keyword>
<dbReference type="GO" id="GO:0002376">
    <property type="term" value="P:immune system process"/>
    <property type="evidence" value="ECO:0007669"/>
    <property type="project" value="UniProtKB-KW"/>
</dbReference>
<evidence type="ECO:0000256" key="6">
    <source>
        <dbReference type="ARBA" id="ARBA00023157"/>
    </source>
</evidence>
<dbReference type="PANTHER" id="PTHR19433">
    <property type="entry name" value="T-CELL RECEPTOR ALPHA CHAIN V REGION-RELATED"/>
    <property type="match status" value="1"/>
</dbReference>
<keyword evidence="11" id="KW-1185">Reference proteome</keyword>
<dbReference type="SMART" id="SM00408">
    <property type="entry name" value="IGc2"/>
    <property type="match status" value="4"/>
</dbReference>
<accession>A0AA88NR04</accession>
<sequence length="795" mass="88272">MASPKLASYLTCLFFCKIAQMNDLSFSLQQEKKIISAHVGETITLQCFYDSGLVARYYWYKQTLGQKPRIISSFYVYEKNGTFYDECKNNPRFTLDTEIGKNHLIIRDLQFSDSATYFCASSFSITFKFGEGTVVNVKGSGLNVPALVHQSVSGTIQPGGSVTLNCTVHTGTCDGERSVYWFKDAEEFLPSVTYIHGDSNGQCKRTNHSQKHICAYNLLMKSLNRSHTGTYHCAVASCGHILFGNGTKLDLHDENSHLLYFLIGTLVFTSILSVLLSMLVNSFVCTESQAGFSAPSTTKAEVYRNEDNSHYVKSLKDERDNTCSECVYFSQASLKEPKFDTVGGSEHVTMFPEEDIQSPQTVQSKTALSVKRGERFKTLFTQVSYLNTMASPKLASFLTCLFFCKIAQMNDLSFSLQQEKKFISAHFGENITLQCFYDSGVVARYYWYKQTLGQKPRIISSFYVYDKNGTFYEECKNNPRFTLDTEIGKNHLIIRDLRFSDSATYFCASSFSITFKFGEGTVVSVKGSGLNVPALVHQSVSGTIQPGGSVTLNCTVHTGTCDGKRSIYWFKDAEEFLPSVIYTHGDSNGHCKRTNNSQKHICAYNLLMKSLNRSHTGTYHCAVASCGHILFGNGTTLNFSVYNTKKKTRCQCTESDAALSAPSTTNAKGFQNAENVHYGTVVNTCQRTKSGSGQTTCVYSLMRNISSEDAGTYFCAVTSYGDILFGKGTRINIHMDSAFIRLSPTVIALMLSNIVLGLVTIILVWTHCKSRRKDCTDAGESSDGNQISYTAVCSP</sequence>
<keyword evidence="3" id="KW-0732">Signal</keyword>
<name>A0AA88NR04_CHASR</name>
<organism evidence="10 11">
    <name type="scientific">Channa striata</name>
    <name type="common">Snakehead murrel</name>
    <name type="synonym">Ophicephalus striatus</name>
    <dbReference type="NCBI Taxonomy" id="64152"/>
    <lineage>
        <taxon>Eukaryota</taxon>
        <taxon>Metazoa</taxon>
        <taxon>Chordata</taxon>
        <taxon>Craniata</taxon>
        <taxon>Vertebrata</taxon>
        <taxon>Euteleostomi</taxon>
        <taxon>Actinopterygii</taxon>
        <taxon>Neopterygii</taxon>
        <taxon>Teleostei</taxon>
        <taxon>Neoteleostei</taxon>
        <taxon>Acanthomorphata</taxon>
        <taxon>Anabantaria</taxon>
        <taxon>Anabantiformes</taxon>
        <taxon>Channoidei</taxon>
        <taxon>Channidae</taxon>
        <taxon>Channa</taxon>
    </lineage>
</organism>
<dbReference type="SMART" id="SM00409">
    <property type="entry name" value="IG"/>
    <property type="match status" value="5"/>
</dbReference>
<dbReference type="InterPro" id="IPR003599">
    <property type="entry name" value="Ig_sub"/>
</dbReference>
<feature type="domain" description="Ig-like" evidence="9">
    <location>
        <begin position="392"/>
        <end position="507"/>
    </location>
</feature>
<dbReference type="GO" id="GO:0009617">
    <property type="term" value="P:response to bacterium"/>
    <property type="evidence" value="ECO:0007669"/>
    <property type="project" value="TreeGrafter"/>
</dbReference>
<keyword evidence="5 8" id="KW-0472">Membrane</keyword>
<dbReference type="Pfam" id="PF07686">
    <property type="entry name" value="V-set"/>
    <property type="match status" value="4"/>
</dbReference>
<dbReference type="AlphaFoldDB" id="A0AA88NR04"/>
<keyword evidence="7" id="KW-0325">Glycoprotein</keyword>
<evidence type="ECO:0000256" key="3">
    <source>
        <dbReference type="ARBA" id="ARBA00022729"/>
    </source>
</evidence>
<keyword evidence="8" id="KW-0812">Transmembrane</keyword>
<feature type="transmembrane region" description="Helical" evidence="8">
    <location>
        <begin position="258"/>
        <end position="280"/>
    </location>
</feature>
<dbReference type="InterPro" id="IPR036179">
    <property type="entry name" value="Ig-like_dom_sf"/>
</dbReference>
<dbReference type="PANTHER" id="PTHR19433:SF127">
    <property type="entry name" value="NITR9"/>
    <property type="match status" value="1"/>
</dbReference>
<protein>
    <recommendedName>
        <fullName evidence="9">Ig-like domain-containing protein</fullName>
    </recommendedName>
</protein>
<dbReference type="InterPro" id="IPR003598">
    <property type="entry name" value="Ig_sub2"/>
</dbReference>
<evidence type="ECO:0000256" key="4">
    <source>
        <dbReference type="ARBA" id="ARBA00022859"/>
    </source>
</evidence>
<feature type="domain" description="Ig-like" evidence="9">
    <location>
        <begin position="145"/>
        <end position="235"/>
    </location>
</feature>
<dbReference type="InterPro" id="IPR013783">
    <property type="entry name" value="Ig-like_fold"/>
</dbReference>
<dbReference type="GO" id="GO:0005886">
    <property type="term" value="C:plasma membrane"/>
    <property type="evidence" value="ECO:0007669"/>
    <property type="project" value="UniProtKB-SubCell"/>
</dbReference>
<feature type="transmembrane region" description="Helical" evidence="8">
    <location>
        <begin position="746"/>
        <end position="765"/>
    </location>
</feature>
<gene>
    <name evidence="10" type="ORF">Q5P01_002242</name>
</gene>
<evidence type="ECO:0000259" key="9">
    <source>
        <dbReference type="PROSITE" id="PS50835"/>
    </source>
</evidence>
<dbReference type="SUPFAM" id="SSF48726">
    <property type="entry name" value="Immunoglobulin"/>
    <property type="match status" value="5"/>
</dbReference>